<evidence type="ECO:0000256" key="5">
    <source>
        <dbReference type="ARBA" id="ARBA00022692"/>
    </source>
</evidence>
<proteinExistence type="inferred from homology"/>
<evidence type="ECO:0000256" key="3">
    <source>
        <dbReference type="ARBA" id="ARBA00022448"/>
    </source>
</evidence>
<keyword evidence="4" id="KW-1003">Cell membrane</keyword>
<comment type="similarity">
    <text evidence="2">Belongs to the ABC-2 integral membrane protein family.</text>
</comment>
<dbReference type="PANTHER" id="PTHR30294:SF38">
    <property type="entry name" value="TRANSPORT PERMEASE PROTEIN"/>
    <property type="match status" value="1"/>
</dbReference>
<evidence type="ECO:0000313" key="11">
    <source>
        <dbReference type="Proteomes" id="UP000245695"/>
    </source>
</evidence>
<gene>
    <name evidence="10" type="ORF">FRIFI_0904</name>
</gene>
<evidence type="ECO:0000259" key="9">
    <source>
        <dbReference type="PROSITE" id="PS51012"/>
    </source>
</evidence>
<dbReference type="GO" id="GO:0140359">
    <property type="term" value="F:ABC-type transporter activity"/>
    <property type="evidence" value="ECO:0007669"/>
    <property type="project" value="InterPro"/>
</dbReference>
<evidence type="ECO:0000256" key="8">
    <source>
        <dbReference type="SAM" id="Phobius"/>
    </source>
</evidence>
<dbReference type="GO" id="GO:0005886">
    <property type="term" value="C:plasma membrane"/>
    <property type="evidence" value="ECO:0007669"/>
    <property type="project" value="UniProtKB-SubCell"/>
</dbReference>
<feature type="transmembrane region" description="Helical" evidence="8">
    <location>
        <begin position="175"/>
        <end position="194"/>
    </location>
</feature>
<dbReference type="PROSITE" id="PS51012">
    <property type="entry name" value="ABC_TM2"/>
    <property type="match status" value="1"/>
</dbReference>
<feature type="transmembrane region" description="Helical" evidence="8">
    <location>
        <begin position="337"/>
        <end position="359"/>
    </location>
</feature>
<dbReference type="InterPro" id="IPR051449">
    <property type="entry name" value="ABC-2_transporter_component"/>
</dbReference>
<keyword evidence="11" id="KW-1185">Reference proteome</keyword>
<dbReference type="PANTHER" id="PTHR30294">
    <property type="entry name" value="MEMBRANE COMPONENT OF ABC TRANSPORTER YHHJ-RELATED"/>
    <property type="match status" value="1"/>
</dbReference>
<dbReference type="InterPro" id="IPR047817">
    <property type="entry name" value="ABC2_TM_bact-type"/>
</dbReference>
<evidence type="ECO:0000256" key="7">
    <source>
        <dbReference type="ARBA" id="ARBA00023136"/>
    </source>
</evidence>
<sequence>MRVKALAIRIIKQTINDKRTLALMMFAPLIVMSLVYFLFNSSKDVKLNIGVYNTNSEFNDNLKETDLNILNYSNKDNIKDDLSAFIYLDDNTLNVTYENSSPQNSKQIEAKINATLAKDEMINIKNSLSSYQKQFAFAKNTPNLSANLGISKVSVKNNYIYGDKNLSYFDTLNPILIGFFVFFFVFLVSGISLLKERTSGTLDKLLSTPIKRSEIIRGYLLGYGLFSVIQTIILVLFSVYILNIKIVGSVFLVIIINILIAFVALTLGVLMSTFANSEFQMMQFVPIIIVPQIFFTGIIPVESMANWLQVLSRFTPLYYGSNALSGVVLKGYTFNDIYMDIIILLLFAIILSLLNIVGLKRYRKI</sequence>
<dbReference type="RefSeq" id="WP_166505110.1">
    <property type="nucleotide sequence ID" value="NZ_LN650648.1"/>
</dbReference>
<dbReference type="InterPro" id="IPR013525">
    <property type="entry name" value="ABC2_TM"/>
</dbReference>
<evidence type="ECO:0000313" key="10">
    <source>
        <dbReference type="EMBL" id="CEI72444.1"/>
    </source>
</evidence>
<name>A0A2P2BTY4_9FIRM</name>
<dbReference type="EMBL" id="LN650648">
    <property type="protein sequence ID" value="CEI72444.1"/>
    <property type="molecule type" value="Genomic_DNA"/>
</dbReference>
<dbReference type="Pfam" id="PF12698">
    <property type="entry name" value="ABC2_membrane_3"/>
    <property type="match status" value="1"/>
</dbReference>
<keyword evidence="5 8" id="KW-0812">Transmembrane</keyword>
<dbReference type="Proteomes" id="UP000245695">
    <property type="component" value="Chromosome 1"/>
</dbReference>
<evidence type="ECO:0000256" key="4">
    <source>
        <dbReference type="ARBA" id="ARBA00022475"/>
    </source>
</evidence>
<accession>A0A2P2BTY4</accession>
<protein>
    <submittedName>
        <fullName evidence="10">ABC transporter, permease protein</fullName>
    </submittedName>
</protein>
<feature type="transmembrane region" description="Helical" evidence="8">
    <location>
        <begin position="21"/>
        <end position="39"/>
    </location>
</feature>
<comment type="subcellular location">
    <subcellularLocation>
        <location evidence="1">Cell membrane</location>
        <topology evidence="1">Multi-pass membrane protein</topology>
    </subcellularLocation>
</comment>
<organism evidence="10 11">
    <name type="scientific">Romboutsia hominis</name>
    <dbReference type="NCBI Taxonomy" id="1507512"/>
    <lineage>
        <taxon>Bacteria</taxon>
        <taxon>Bacillati</taxon>
        <taxon>Bacillota</taxon>
        <taxon>Clostridia</taxon>
        <taxon>Peptostreptococcales</taxon>
        <taxon>Peptostreptococcaceae</taxon>
        <taxon>Romboutsia</taxon>
    </lineage>
</organism>
<keyword evidence="6 8" id="KW-1133">Transmembrane helix</keyword>
<evidence type="ECO:0000256" key="2">
    <source>
        <dbReference type="ARBA" id="ARBA00007783"/>
    </source>
</evidence>
<keyword evidence="7 8" id="KW-0472">Membrane</keyword>
<dbReference type="AlphaFoldDB" id="A0A2P2BTY4"/>
<dbReference type="KEGG" id="rhom:FRIFI_0904"/>
<feature type="transmembrane region" description="Helical" evidence="8">
    <location>
        <begin position="215"/>
        <end position="240"/>
    </location>
</feature>
<feature type="transmembrane region" description="Helical" evidence="8">
    <location>
        <begin position="246"/>
        <end position="270"/>
    </location>
</feature>
<evidence type="ECO:0000256" key="1">
    <source>
        <dbReference type="ARBA" id="ARBA00004651"/>
    </source>
</evidence>
<evidence type="ECO:0000256" key="6">
    <source>
        <dbReference type="ARBA" id="ARBA00022989"/>
    </source>
</evidence>
<feature type="transmembrane region" description="Helical" evidence="8">
    <location>
        <begin position="282"/>
        <end position="301"/>
    </location>
</feature>
<reference evidence="10 11" key="1">
    <citation type="submission" date="2014-09" db="EMBL/GenBank/DDBJ databases">
        <authorList>
            <person name="Hornung B.V."/>
        </authorList>
    </citation>
    <scope>NUCLEOTIDE SEQUENCE [LARGE SCALE GENOMIC DNA]</scope>
    <source>
        <strain evidence="10 11">FRIFI</strain>
    </source>
</reference>
<feature type="domain" description="ABC transmembrane type-2" evidence="9">
    <location>
        <begin position="133"/>
        <end position="362"/>
    </location>
</feature>
<keyword evidence="3" id="KW-0813">Transport</keyword>